<dbReference type="InterPro" id="IPR000182">
    <property type="entry name" value="GNAT_dom"/>
</dbReference>
<evidence type="ECO:0000313" key="3">
    <source>
        <dbReference type="Proteomes" id="UP000031549"/>
    </source>
</evidence>
<dbReference type="InterPro" id="IPR016181">
    <property type="entry name" value="Acyl_CoA_acyltransferase"/>
</dbReference>
<reference evidence="2 3" key="1">
    <citation type="journal article" date="2015" name="Genome Announc.">
        <title>Draft Genome Sequence of Cyanobacterium Hassallia byssoidea Strain VB512170, Isolated from Monuments in India.</title>
        <authorList>
            <person name="Singh D."/>
            <person name="Chandrababunaidu M.M."/>
            <person name="Panda A."/>
            <person name="Sen D."/>
            <person name="Bhattacharyya S."/>
            <person name="Adhikary S.P."/>
            <person name="Tripathy S."/>
        </authorList>
    </citation>
    <scope>NUCLEOTIDE SEQUENCE [LARGE SCALE GENOMIC DNA]</scope>
    <source>
        <strain evidence="2 3">VB512170</strain>
    </source>
</reference>
<dbReference type="PROSITE" id="PS51186">
    <property type="entry name" value="GNAT"/>
    <property type="match status" value="1"/>
</dbReference>
<dbReference type="RefSeq" id="WP_163519309.1">
    <property type="nucleotide sequence ID" value="NZ_JTCM02000119.1"/>
</dbReference>
<protein>
    <submittedName>
        <fullName evidence="2">GNAT family N-acetyltransferase</fullName>
    </submittedName>
</protein>
<accession>A0A846HGU8</accession>
<proteinExistence type="predicted"/>
<sequence>MSRKQARGELMNTKNCVARRAKLEDLTTLVNFNQALAQEARGEKLNPQLLTQGIEAVLSDSNRGFYTVVELESKTVATALVTFEWSDWRNAWFWWLQDVYVELNYRQQGIFRFLYTHLKTEAQTANVCGLRLYVYKGNTKAQEVYRKMGMNSSNSLIFEEYL</sequence>
<keyword evidence="2" id="KW-0808">Transferase</keyword>
<gene>
    <name evidence="2" type="ORF">PI95_029715</name>
</gene>
<organism evidence="2 3">
    <name type="scientific">Hassallia byssoidea VB512170</name>
    <dbReference type="NCBI Taxonomy" id="1304833"/>
    <lineage>
        <taxon>Bacteria</taxon>
        <taxon>Bacillati</taxon>
        <taxon>Cyanobacteriota</taxon>
        <taxon>Cyanophyceae</taxon>
        <taxon>Nostocales</taxon>
        <taxon>Tolypothrichaceae</taxon>
        <taxon>Hassallia</taxon>
    </lineage>
</organism>
<feature type="domain" description="N-acetyltransferase" evidence="1">
    <location>
        <begin position="16"/>
        <end position="162"/>
    </location>
</feature>
<dbReference type="SUPFAM" id="SSF55729">
    <property type="entry name" value="Acyl-CoA N-acyltransferases (Nat)"/>
    <property type="match status" value="1"/>
</dbReference>
<evidence type="ECO:0000259" key="1">
    <source>
        <dbReference type="PROSITE" id="PS51186"/>
    </source>
</evidence>
<dbReference type="AlphaFoldDB" id="A0A846HGU8"/>
<dbReference type="Proteomes" id="UP000031549">
    <property type="component" value="Unassembled WGS sequence"/>
</dbReference>
<evidence type="ECO:0000313" key="2">
    <source>
        <dbReference type="EMBL" id="NEU76576.1"/>
    </source>
</evidence>
<name>A0A846HGU8_9CYAN</name>
<dbReference type="EMBL" id="JTCM02000119">
    <property type="protein sequence ID" value="NEU76576.1"/>
    <property type="molecule type" value="Genomic_DNA"/>
</dbReference>
<dbReference type="Pfam" id="PF00583">
    <property type="entry name" value="Acetyltransf_1"/>
    <property type="match status" value="1"/>
</dbReference>
<dbReference type="GO" id="GO:0016747">
    <property type="term" value="F:acyltransferase activity, transferring groups other than amino-acyl groups"/>
    <property type="evidence" value="ECO:0007669"/>
    <property type="project" value="InterPro"/>
</dbReference>
<comment type="caution">
    <text evidence="2">The sequence shown here is derived from an EMBL/GenBank/DDBJ whole genome shotgun (WGS) entry which is preliminary data.</text>
</comment>
<keyword evidence="3" id="KW-1185">Reference proteome</keyword>
<dbReference type="CDD" id="cd04301">
    <property type="entry name" value="NAT_SF"/>
    <property type="match status" value="1"/>
</dbReference>
<dbReference type="Gene3D" id="3.40.630.30">
    <property type="match status" value="1"/>
</dbReference>